<proteinExistence type="predicted"/>
<dbReference type="Pfam" id="PF17033">
    <property type="entry name" value="Peptidase_M99"/>
    <property type="match status" value="1"/>
</dbReference>
<reference evidence="2 3" key="1">
    <citation type="journal article" date="2011" name="Stand. Genomic Sci.">
        <title>Complete genome sequence of the thermophilic sulfur-reducer Desulfurobacterium thermolithotrophum type strain (BSA(T)) from a deep-sea hydrothermal vent.</title>
        <authorList>
            <person name="Goker M."/>
            <person name="Daligault H."/>
            <person name="Mwirichia R."/>
            <person name="Lapidus A."/>
            <person name="Lucas S."/>
            <person name="Deshpande S."/>
            <person name="Pagani I."/>
            <person name="Tapia R."/>
            <person name="Cheng J.F."/>
            <person name="Goodwin L."/>
            <person name="Pitluck S."/>
            <person name="Liolios K."/>
            <person name="Ivanova N."/>
            <person name="Mavromatis K."/>
            <person name="Mikhailova N."/>
            <person name="Pati A."/>
            <person name="Chen A."/>
            <person name="Palaniappan K."/>
            <person name="Han C."/>
            <person name="Land M."/>
            <person name="Hauser L."/>
            <person name="Pan C."/>
            <person name="Brambilla E.M."/>
            <person name="Rohde M."/>
            <person name="Spring S."/>
            <person name="Sikorski J."/>
            <person name="Wirth R."/>
            <person name="Detter J.C."/>
            <person name="Woyke T."/>
            <person name="Bristow J."/>
            <person name="Eisen J.A."/>
            <person name="Markowitz V."/>
            <person name="Hugenholtz P."/>
            <person name="Kyrpides N.C."/>
            <person name="Klenk H.P."/>
        </authorList>
    </citation>
    <scope>NUCLEOTIDE SEQUENCE [LARGE SCALE GENOMIC DNA]</scope>
    <source>
        <strain evidence="3">DSM 11699 / BSA</strain>
    </source>
</reference>
<accession>F0S1Q0</accession>
<evidence type="ECO:0000259" key="1">
    <source>
        <dbReference type="Pfam" id="PF17033"/>
    </source>
</evidence>
<dbReference type="SUPFAM" id="SSF53187">
    <property type="entry name" value="Zn-dependent exopeptidases"/>
    <property type="match status" value="1"/>
</dbReference>
<evidence type="ECO:0000313" key="2">
    <source>
        <dbReference type="EMBL" id="ADY72905.1"/>
    </source>
</evidence>
<dbReference type="Gene3D" id="3.40.630.10">
    <property type="entry name" value="Zn peptidases"/>
    <property type="match status" value="1"/>
</dbReference>
<reference evidence="3" key="2">
    <citation type="submission" date="2011-02" db="EMBL/GenBank/DDBJ databases">
        <title>The complete genome of Desulfurobacterium thermolithotrophum DSM 11699.</title>
        <authorList>
            <consortium name="US DOE Joint Genome Institute (JGI-PGF)"/>
            <person name="Lucas S."/>
            <person name="Copeland A."/>
            <person name="Lapidus A."/>
            <person name="Bruce D."/>
            <person name="Goodwin L."/>
            <person name="Pitluck S."/>
            <person name="Kyrpides N."/>
            <person name="Mavromatis K."/>
            <person name="Pagani I."/>
            <person name="Ivanova N."/>
            <person name="Mikhailova N."/>
            <person name="Daligault H."/>
            <person name="Detter J.C."/>
            <person name="Tapia R."/>
            <person name="Han C."/>
            <person name="Land M."/>
            <person name="Hauser L."/>
            <person name="Markowitz V."/>
            <person name="Cheng J.-F."/>
            <person name="Hugenholtz P."/>
            <person name="Woyke T."/>
            <person name="Wu D."/>
            <person name="Spring S."/>
            <person name="Brambilla E."/>
            <person name="Klenk H.-P."/>
            <person name="Eisen J.A."/>
        </authorList>
    </citation>
    <scope>NUCLEOTIDE SEQUENCE [LARGE SCALE GENOMIC DNA]</scope>
    <source>
        <strain evidence="3">DSM 11699 / BSA</strain>
    </source>
</reference>
<keyword evidence="3" id="KW-1185">Reference proteome</keyword>
<protein>
    <submittedName>
        <fullName evidence="2">Tat pathway signal sequence domain protein</fullName>
    </submittedName>
</protein>
<dbReference type="STRING" id="868864.Dester_0248"/>
<dbReference type="HOGENOM" id="CLU_764897_0_0_0"/>
<evidence type="ECO:0000313" key="3">
    <source>
        <dbReference type="Proteomes" id="UP000007102"/>
    </source>
</evidence>
<dbReference type="RefSeq" id="WP_013637864.1">
    <property type="nucleotide sequence ID" value="NC_015185.1"/>
</dbReference>
<dbReference type="OrthoDB" id="10830at2"/>
<dbReference type="AlphaFoldDB" id="F0S1Q0"/>
<name>F0S1Q0_DESTD</name>
<sequence>MENLGRREFIKGIWVSTLLPFIPQNAFGTVRKGIHVTLPEIKFQTTYLQGKRKGGRILLIGGIHGNEPGAYKSAEILRQVKVEKGELFIAPRSNFISILANVRGYNGDMNRKFAKLSKKDPDYPYVLKLKKLIKEIKPDVVLSLHDGFGFHILNKRFWGQCIVIDEERYKNFELGKIARTVSRLVNNKIRNKKWLIPVFNTHTFSKNTKHPEQRRSLTYYCLSKCNTQAYCLEASKQLPNLETKVKTHLLMLKEFFRIFNLEIKPDFDFLIENCERMLNERKTYTANLKINGRKIIISSNKAIKVPSKSEVEFLSFHGSDGTNVIPVGVNLNWRKFTIRDSLSLKIKDDYLDIFKVKLILI</sequence>
<feature type="domain" description="D,L-carboxypeptidase peptidase" evidence="1">
    <location>
        <begin position="41"/>
        <end position="272"/>
    </location>
</feature>
<dbReference type="KEGG" id="dte:Dester_0248"/>
<dbReference type="EMBL" id="CP002543">
    <property type="protein sequence ID" value="ADY72905.1"/>
    <property type="molecule type" value="Genomic_DNA"/>
</dbReference>
<gene>
    <name evidence="2" type="ordered locus">Dester_0248</name>
</gene>
<dbReference type="InterPro" id="IPR031489">
    <property type="entry name" value="Peptidase_M99"/>
</dbReference>
<dbReference type="Proteomes" id="UP000007102">
    <property type="component" value="Chromosome"/>
</dbReference>
<dbReference type="eggNOG" id="COG3608">
    <property type="taxonomic scope" value="Bacteria"/>
</dbReference>
<dbReference type="InParanoid" id="F0S1Q0"/>
<organism evidence="2 3">
    <name type="scientific">Desulfurobacterium thermolithotrophum (strain DSM 11699 / BSA)</name>
    <dbReference type="NCBI Taxonomy" id="868864"/>
    <lineage>
        <taxon>Bacteria</taxon>
        <taxon>Pseudomonadati</taxon>
        <taxon>Aquificota</taxon>
        <taxon>Aquificia</taxon>
        <taxon>Desulfurobacteriales</taxon>
        <taxon>Desulfurobacteriaceae</taxon>
        <taxon>Desulfurobacterium</taxon>
    </lineage>
</organism>